<dbReference type="Proteomes" id="UP000018144">
    <property type="component" value="Unassembled WGS sequence"/>
</dbReference>
<dbReference type="InterPro" id="IPR041177">
    <property type="entry name" value="GEN1_C"/>
</dbReference>
<dbReference type="SUPFAM" id="SSF47807">
    <property type="entry name" value="5' to 3' exonuclease, C-terminal subdomain"/>
    <property type="match status" value="1"/>
</dbReference>
<feature type="compositionally biased region" description="Polar residues" evidence="3">
    <location>
        <begin position="523"/>
        <end position="540"/>
    </location>
</feature>
<keyword evidence="6" id="KW-0255">Endonuclease</keyword>
<dbReference type="PANTHER" id="PTHR11081">
    <property type="entry name" value="FLAP ENDONUCLEASE FAMILY MEMBER"/>
    <property type="match status" value="1"/>
</dbReference>
<feature type="region of interest" description="Disordered" evidence="3">
    <location>
        <begin position="808"/>
        <end position="844"/>
    </location>
</feature>
<reference evidence="6 7" key="1">
    <citation type="journal article" date="2013" name="PLoS Genet.">
        <title>The genome and development-dependent transcriptomes of Pyronema confluens: a window into fungal evolution.</title>
        <authorList>
            <person name="Traeger S."/>
            <person name="Altegoer F."/>
            <person name="Freitag M."/>
            <person name="Gabaldon T."/>
            <person name="Kempken F."/>
            <person name="Kumar A."/>
            <person name="Marcet-Houben M."/>
            <person name="Poggeler S."/>
            <person name="Stajich J.E."/>
            <person name="Nowrousian M."/>
        </authorList>
    </citation>
    <scope>NUCLEOTIDE SEQUENCE [LARGE SCALE GENOMIC DNA]</scope>
    <source>
        <strain evidence="7">CBS 100304</strain>
        <tissue evidence="6">Vegetative mycelium</tissue>
    </source>
</reference>
<feature type="region of interest" description="Disordered" evidence="3">
    <location>
        <begin position="894"/>
        <end position="922"/>
    </location>
</feature>
<proteinExistence type="predicted"/>
<feature type="domain" description="XPG N-terminal" evidence="5">
    <location>
        <begin position="1"/>
        <end position="95"/>
    </location>
</feature>
<dbReference type="GO" id="GO:0006281">
    <property type="term" value="P:DNA repair"/>
    <property type="evidence" value="ECO:0007669"/>
    <property type="project" value="UniProtKB-ARBA"/>
</dbReference>
<dbReference type="OrthoDB" id="2959108at2759"/>
<dbReference type="SMART" id="SM00484">
    <property type="entry name" value="XPGI"/>
    <property type="match status" value="1"/>
</dbReference>
<dbReference type="GO" id="GO:0017108">
    <property type="term" value="F:5'-flap endonuclease activity"/>
    <property type="evidence" value="ECO:0007669"/>
    <property type="project" value="TreeGrafter"/>
</dbReference>
<feature type="region of interest" description="Disordered" evidence="3">
    <location>
        <begin position="440"/>
        <end position="616"/>
    </location>
</feature>
<dbReference type="InterPro" id="IPR036279">
    <property type="entry name" value="5-3_exonuclease_C_sf"/>
</dbReference>
<dbReference type="Pfam" id="PF00867">
    <property type="entry name" value="XPG_I"/>
    <property type="match status" value="1"/>
</dbReference>
<sequence length="973" mass="106210">MGIPGLYAELGAGERISLAKYAAEHHARTGRRLRIAVDASIWAFQVQAGKGGNNPALRTVYYRLLRLISHNITPIFIFDGPHRPGFKRGSQKNTLLTPALIRLSKKLLKLFGCPFHTAPGEAEAECALLNREGIVDAVLSEDVDTLMFGASTVIRKWSGEGKAATPTHVSVYNSDSIINDAGLTREGIVLVAMMKGGDYLPEGVPGCGIKTAVEAAKAGAGKSLFEVRDDEEGLKKWRDRLAHEMSTNESKWFKRKNGKAVVPEDFPNTEILGWYAEPMVSSPENVERLRAAIDWNGKLDVAGLREYTRDTFEWRGTLGANKFVRTLAPVALAFRMWDQDTEIAELISAFHGRRQHASTDLCNELRLSYTPVDIVPINKTLEEEDDAAEAQEQAGVLEDDDAALMNDGEGGKSWDPYVAERIWILESFVARCMPDRITEYDSGKTKARPKSKAATKAPAAPRGRKATIPAPGAQQYLKVSKNTANTSTSKNLSPSPLSSKDVSPEPTYRRSISKDPSPEPTTRRVSTAQSRLRTVSSTLNLRAPKPPIARTNSAPLSPPPPQRLSTSPNFALPRPNPQRTVSASALSARPPRTHLSTLDSLAESRPGTPVRSRQSEVIDLCTPSPFRPVGSRTTSLGGYGLPSLSTAEIPWIRSSSPKLRGALESATRPKTPPIPASQTSPGLRRVASGKVAALVRNLETIAIREGSTLATQMPETPRQTGRKVDFESVVESPNITVRRRRKRTPAADGMMSPRTEDEWAWSPREERGEQDLWSPMPERGWQAPLEVDELAEGEEEKVVEGIERLRVRSKTPEETERRISTGSIKSRKSRLSTSSSLEASPPGVLTSRSGNVGLGIGLGIQDAFDSDVEDGVKPTNGNRQVSVTSIASTCSSFGKSETHSHHSHSGFENAETAWESREEKKEELKGLGIQQPFVSVSVASWKPGVWEEAKEGETTTGGLRVFEDVEVVDLTAA</sequence>
<dbReference type="Pfam" id="PF18380">
    <property type="entry name" value="GEN1_C"/>
    <property type="match status" value="1"/>
</dbReference>
<evidence type="ECO:0000256" key="1">
    <source>
        <dbReference type="ARBA" id="ARBA00022722"/>
    </source>
</evidence>
<dbReference type="InterPro" id="IPR029060">
    <property type="entry name" value="PIN-like_dom_sf"/>
</dbReference>
<protein>
    <submittedName>
        <fullName evidence="6">Similar to Flap endonuclease GEN homolog 1 acc. no. Q8BMI4</fullName>
    </submittedName>
</protein>
<dbReference type="PRINTS" id="PR00853">
    <property type="entry name" value="XPGRADSUPER"/>
</dbReference>
<dbReference type="SMART" id="SM00485">
    <property type="entry name" value="XPGN"/>
    <property type="match status" value="1"/>
</dbReference>
<dbReference type="CDD" id="cd09870">
    <property type="entry name" value="PIN_YEN1"/>
    <property type="match status" value="1"/>
</dbReference>
<dbReference type="Pfam" id="PF00752">
    <property type="entry name" value="XPG_N"/>
    <property type="match status" value="1"/>
</dbReference>
<feature type="compositionally biased region" description="Basic and acidic residues" evidence="3">
    <location>
        <begin position="808"/>
        <end position="819"/>
    </location>
</feature>
<dbReference type="EMBL" id="HF935269">
    <property type="protein sequence ID" value="CCX05732.1"/>
    <property type="molecule type" value="Genomic_DNA"/>
</dbReference>
<name>U4KWA6_PYROM</name>
<feature type="region of interest" description="Disordered" evidence="3">
    <location>
        <begin position="661"/>
        <end position="685"/>
    </location>
</feature>
<dbReference type="FunFam" id="3.40.50.1010:FF:000037">
    <property type="entry name" value="Rad2-like endonuclease, putative (AFU_orthologue AFUA_3G13260)"/>
    <property type="match status" value="1"/>
</dbReference>
<evidence type="ECO:0000313" key="6">
    <source>
        <dbReference type="EMBL" id="CCX05732.1"/>
    </source>
</evidence>
<gene>
    <name evidence="6" type="ORF">PCON_05319</name>
</gene>
<evidence type="ECO:0000313" key="7">
    <source>
        <dbReference type="Proteomes" id="UP000018144"/>
    </source>
</evidence>
<organism evidence="6 7">
    <name type="scientific">Pyronema omphalodes (strain CBS 100304)</name>
    <name type="common">Pyronema confluens</name>
    <dbReference type="NCBI Taxonomy" id="1076935"/>
    <lineage>
        <taxon>Eukaryota</taxon>
        <taxon>Fungi</taxon>
        <taxon>Dikarya</taxon>
        <taxon>Ascomycota</taxon>
        <taxon>Pezizomycotina</taxon>
        <taxon>Pezizomycetes</taxon>
        <taxon>Pezizales</taxon>
        <taxon>Pyronemataceae</taxon>
        <taxon>Pyronema</taxon>
    </lineage>
</organism>
<accession>U4KWA6</accession>
<dbReference type="Gene3D" id="1.10.150.20">
    <property type="entry name" value="5' to 3' exonuclease, C-terminal subdomain"/>
    <property type="match status" value="1"/>
</dbReference>
<dbReference type="AlphaFoldDB" id="U4KWA6"/>
<dbReference type="InterPro" id="IPR006084">
    <property type="entry name" value="XPG/Rad2"/>
</dbReference>
<keyword evidence="7" id="KW-1185">Reference proteome</keyword>
<dbReference type="SUPFAM" id="SSF88723">
    <property type="entry name" value="PIN domain-like"/>
    <property type="match status" value="1"/>
</dbReference>
<evidence type="ECO:0000256" key="3">
    <source>
        <dbReference type="SAM" id="MobiDB-lite"/>
    </source>
</evidence>
<evidence type="ECO:0000259" key="5">
    <source>
        <dbReference type="SMART" id="SM00485"/>
    </source>
</evidence>
<feature type="domain" description="XPG-I" evidence="4">
    <location>
        <begin position="109"/>
        <end position="188"/>
    </location>
</feature>
<feature type="compositionally biased region" description="Low complexity" evidence="3">
    <location>
        <begin position="485"/>
        <end position="500"/>
    </location>
</feature>
<feature type="region of interest" description="Disordered" evidence="3">
    <location>
        <begin position="737"/>
        <end position="777"/>
    </location>
</feature>
<evidence type="ECO:0000259" key="4">
    <source>
        <dbReference type="SMART" id="SM00484"/>
    </source>
</evidence>
<dbReference type="STRING" id="1076935.U4KWA6"/>
<dbReference type="PANTHER" id="PTHR11081:SF75">
    <property type="entry name" value="ENDONUCLEASE, PUTATIVE (AFU_ORTHOLOGUE AFUA_3G13260)-RELATED"/>
    <property type="match status" value="1"/>
</dbReference>
<dbReference type="InterPro" id="IPR006086">
    <property type="entry name" value="XPG-I_dom"/>
</dbReference>
<dbReference type="InterPro" id="IPR006085">
    <property type="entry name" value="XPG_DNA_repair_N"/>
</dbReference>
<keyword evidence="2" id="KW-0378">Hydrolase</keyword>
<dbReference type="Gene3D" id="3.40.50.1010">
    <property type="entry name" value="5'-nuclease"/>
    <property type="match status" value="2"/>
</dbReference>
<keyword evidence="1" id="KW-0540">Nuclease</keyword>
<evidence type="ECO:0000256" key="2">
    <source>
        <dbReference type="ARBA" id="ARBA00022801"/>
    </source>
</evidence>
<dbReference type="eggNOG" id="KOG2519">
    <property type="taxonomic scope" value="Eukaryota"/>
</dbReference>